<dbReference type="HOGENOM" id="CLU_547414_0_0_1"/>
<protein>
    <submittedName>
        <fullName evidence="2">Predicted protein</fullName>
    </submittedName>
</protein>
<dbReference type="EMBL" id="DS990640">
    <property type="protein sequence ID" value="EGC47276.1"/>
    <property type="molecule type" value="Genomic_DNA"/>
</dbReference>
<organism evidence="3">
    <name type="scientific">Ajellomyces capsulatus (strain H88)</name>
    <name type="common">Darling's disease fungus</name>
    <name type="synonym">Histoplasma capsulatum</name>
    <dbReference type="NCBI Taxonomy" id="544711"/>
    <lineage>
        <taxon>Eukaryota</taxon>
        <taxon>Fungi</taxon>
        <taxon>Dikarya</taxon>
        <taxon>Ascomycota</taxon>
        <taxon>Pezizomycotina</taxon>
        <taxon>Eurotiomycetes</taxon>
        <taxon>Eurotiomycetidae</taxon>
        <taxon>Onygenales</taxon>
        <taxon>Ajellomycetaceae</taxon>
        <taxon>Histoplasma</taxon>
    </lineage>
</organism>
<dbReference type="Proteomes" id="UP000008142">
    <property type="component" value="Unassembled WGS sequence"/>
</dbReference>
<reference evidence="3" key="1">
    <citation type="submission" date="2008-07" db="EMBL/GenBank/DDBJ databases">
        <title>Annotation of Ajellomyces capsulatus strain H88.</title>
        <authorList>
            <person name="Champion M."/>
            <person name="Cuomo C."/>
            <person name="Ma L.-J."/>
            <person name="Henn M.R."/>
            <person name="Sil A."/>
            <person name="Goldman B."/>
            <person name="Young S.K."/>
            <person name="Kodira C.D."/>
            <person name="Zeng Q."/>
            <person name="Koehrsen M."/>
            <person name="Alvarado L."/>
            <person name="Berlin A."/>
            <person name="Borenstein D."/>
            <person name="Chen Z."/>
            <person name="Engels R."/>
            <person name="Freedman E."/>
            <person name="Gellesch M."/>
            <person name="Goldberg J."/>
            <person name="Griggs A."/>
            <person name="Gujja S."/>
            <person name="Heiman D."/>
            <person name="Hepburn T."/>
            <person name="Howarth C."/>
            <person name="Jen D."/>
            <person name="Larson L."/>
            <person name="Lewis B."/>
            <person name="Mehta T."/>
            <person name="Park D."/>
            <person name="Pearson M."/>
            <person name="Roberts A."/>
            <person name="Saif S."/>
            <person name="Shea T."/>
            <person name="Shenoy N."/>
            <person name="Sisk P."/>
            <person name="Stolte C."/>
            <person name="Sykes S."/>
            <person name="Walk T."/>
            <person name="White J."/>
            <person name="Yandava C."/>
            <person name="Klein B."/>
            <person name="McEwen J.G."/>
            <person name="Puccia R."/>
            <person name="Goldman G.H."/>
            <person name="Felipe M.S."/>
            <person name="Nino-Vega G."/>
            <person name="San-Blas G."/>
            <person name="Taylor J."/>
            <person name="Mendoza L."/>
            <person name="Galagan J."/>
            <person name="Nusbaum C."/>
            <person name="Birren B."/>
        </authorList>
    </citation>
    <scope>NUCLEOTIDE SEQUENCE [LARGE SCALE GENOMIC DNA]</scope>
    <source>
        <strain evidence="3">H88</strain>
    </source>
</reference>
<accession>F0UM79</accession>
<gene>
    <name evidence="2" type="ORF">HCEG_06491</name>
</gene>
<dbReference type="AlphaFoldDB" id="F0UM79"/>
<dbReference type="OrthoDB" id="10633163at2759"/>
<feature type="region of interest" description="Disordered" evidence="1">
    <location>
        <begin position="359"/>
        <end position="380"/>
    </location>
</feature>
<name>F0UM79_AJEC8</name>
<proteinExistence type="predicted"/>
<evidence type="ECO:0000256" key="1">
    <source>
        <dbReference type="SAM" id="MobiDB-lite"/>
    </source>
</evidence>
<sequence>MAGIWKKKKKTTRREESPALRFFKFPKLEQSSQDIRGCWWDLLGRLFVLFTSDPGDGGRQGSLSPFPHIHYTLLMKCASGNEHWGLASVVIALIFTPDADKTRQCMTPDISSWFHPSPGPRGEGFPLFFHRHLPNPGEDDDDDYEDEINSLLHPHGRRRFENAVKATKVSSILERQTRPRAARSQYHCHSGDECGENGDDREIREYRKWVVPENALILLLPFYLSSYPLTALANGKSYSPIQEKNQGSSFEFVCKANPKDDDHDSCRISEFPTTVAAMHLSTATAEEPEGCDVCGAATGAGQKKEPNTKSFNTRKKTTAQLSRLAGDLTPPPDVCPKIIHTKTAHCWGLQSVDCDQTNTQTTQTDSTEAPKKDTGDGSCVPKSHTRVTLVPISSVPEYKNIRARHTLNCRSRRQEEQPLRCDAASQGVFLSTPFFTSAKIAFIKEKESTKGHMYLPVFDNDEAAYPILMFERAREAEVVKQYQAFFSPKNMVRENGSV</sequence>
<evidence type="ECO:0000313" key="2">
    <source>
        <dbReference type="EMBL" id="EGC47276.1"/>
    </source>
</evidence>
<evidence type="ECO:0000313" key="3">
    <source>
        <dbReference type="Proteomes" id="UP000008142"/>
    </source>
</evidence>